<dbReference type="GO" id="GO:0046512">
    <property type="term" value="P:sphingosine biosynthetic process"/>
    <property type="evidence" value="ECO:0007669"/>
    <property type="project" value="TreeGrafter"/>
</dbReference>
<evidence type="ECO:0000313" key="2">
    <source>
        <dbReference type="EMBL" id="ADY43560.1"/>
    </source>
</evidence>
<protein>
    <submittedName>
        <fullName evidence="2">Sphingosine kinase 1</fullName>
    </submittedName>
</protein>
<dbReference type="SUPFAM" id="SSF111331">
    <property type="entry name" value="NAD kinase/diacylglycerol kinase-like"/>
    <property type="match status" value="1"/>
</dbReference>
<feature type="domain" description="DAGKc" evidence="1">
    <location>
        <begin position="178"/>
        <end position="325"/>
    </location>
</feature>
<dbReference type="Gene3D" id="2.60.200.40">
    <property type="match status" value="1"/>
</dbReference>
<dbReference type="InterPro" id="IPR016064">
    <property type="entry name" value="NAD/diacylglycerol_kinase_sf"/>
</dbReference>
<keyword evidence="2" id="KW-0808">Transferase</keyword>
<dbReference type="GO" id="GO:0001727">
    <property type="term" value="F:lipid kinase activity"/>
    <property type="evidence" value="ECO:0007669"/>
    <property type="project" value="TreeGrafter"/>
</dbReference>
<dbReference type="EMBL" id="JI168971">
    <property type="protein sequence ID" value="ADY43560.1"/>
    <property type="molecule type" value="mRNA"/>
</dbReference>
<dbReference type="AlphaFoldDB" id="F1L0A6"/>
<proteinExistence type="evidence at transcript level"/>
<sequence length="578" mass="65219">MWCSTVDYYSPECLRFHSVFLSTLSPPELQHSSRFPSDKVMGVLSSKVITFYDWPPEEGSKNFESQIVNVLVNGQEFQAVECMPTENALRFRVMVDKYFQILFDDIISISITNKVNSSICGEGAELYLLVFPLVNGKRVSLNLVVSFDDMTVAERWRNLIKKSIEAPLAPHFPISTLRTRRKILVIVNPFSGQKKALKMWKNETEPIFIVAQLDYEVVLTERIGHATEIARNVCLNDYDGIAIVSGDGLVLEVIEGFLMRADRVRALKMPIAHIPGGTSNGLAAAVCFQCNEPFAPRGIFCLEAALMVARPRYLPLRICHVQTERDGDKAMFLSATWGLVADIDIGSERFRWAGMVRLHIEAFIRIAQLPTVAHYKARISYLPVSDKQLKRATRLRHINDRKKFGKNHFKYDKVENIDEKFAMGNAVEQIYEAFLDSDLIKNNRMPSLSESLSQDDWVTVEGEFVYACAVNISHLGSDLPYLPSSRLDDPILYLTLLDWNTVESRLQVARMMITIDGSHHLAYPCLQIIPVRACRIEPLEGCGGYIAIDGEPITPGTAFQVVPSKYCATIIGRNERVV</sequence>
<organism evidence="2">
    <name type="scientific">Ascaris suum</name>
    <name type="common">Pig roundworm</name>
    <name type="synonym">Ascaris lumbricoides</name>
    <dbReference type="NCBI Taxonomy" id="6253"/>
    <lineage>
        <taxon>Eukaryota</taxon>
        <taxon>Metazoa</taxon>
        <taxon>Ecdysozoa</taxon>
        <taxon>Nematoda</taxon>
        <taxon>Chromadorea</taxon>
        <taxon>Rhabditida</taxon>
        <taxon>Spirurina</taxon>
        <taxon>Ascaridomorpha</taxon>
        <taxon>Ascaridoidea</taxon>
        <taxon>Ascarididae</taxon>
        <taxon>Ascaris</taxon>
    </lineage>
</organism>
<evidence type="ECO:0000259" key="1">
    <source>
        <dbReference type="PROSITE" id="PS50146"/>
    </source>
</evidence>
<name>F1L0A6_ASCSU</name>
<reference evidence="2" key="1">
    <citation type="journal article" date="2011" name="Genome Res.">
        <title>Deep small RNA sequencing from the nematode Ascaris reveals conservation, functional diversification, and novel developmental profiles.</title>
        <authorList>
            <person name="Wang J."/>
            <person name="Czech B."/>
            <person name="Crunk A."/>
            <person name="Wallace A."/>
            <person name="Mitreva M."/>
            <person name="Hannon G.J."/>
            <person name="Davis R.E."/>
        </authorList>
    </citation>
    <scope>NUCLEOTIDE SEQUENCE</scope>
</reference>
<dbReference type="Pfam" id="PF00781">
    <property type="entry name" value="DAGK_cat"/>
    <property type="match status" value="1"/>
</dbReference>
<dbReference type="InterPro" id="IPR050187">
    <property type="entry name" value="Lipid_Phosphate_FormReg"/>
</dbReference>
<dbReference type="InterPro" id="IPR001206">
    <property type="entry name" value="Diacylglycerol_kinase_cat_dom"/>
</dbReference>
<dbReference type="InterPro" id="IPR017438">
    <property type="entry name" value="ATP-NAD_kinase_N"/>
</dbReference>
<accession>F1L0A6</accession>
<dbReference type="GO" id="GO:0016020">
    <property type="term" value="C:membrane"/>
    <property type="evidence" value="ECO:0007669"/>
    <property type="project" value="TreeGrafter"/>
</dbReference>
<dbReference type="Gene3D" id="3.40.50.10330">
    <property type="entry name" value="Probable inorganic polyphosphate/atp-NAD kinase, domain 1"/>
    <property type="match status" value="1"/>
</dbReference>
<dbReference type="PANTHER" id="PTHR12358">
    <property type="entry name" value="SPHINGOSINE KINASE"/>
    <property type="match status" value="1"/>
</dbReference>
<dbReference type="PROSITE" id="PS50146">
    <property type="entry name" value="DAGK"/>
    <property type="match status" value="1"/>
</dbReference>
<dbReference type="PANTHER" id="PTHR12358:SF112">
    <property type="entry name" value="LD11247P-RELATED"/>
    <property type="match status" value="1"/>
</dbReference>
<keyword evidence="2" id="KW-0418">Kinase</keyword>
<dbReference type="SMART" id="SM00046">
    <property type="entry name" value="DAGKc"/>
    <property type="match status" value="1"/>
</dbReference>
<dbReference type="GO" id="GO:0005737">
    <property type="term" value="C:cytoplasm"/>
    <property type="evidence" value="ECO:0007669"/>
    <property type="project" value="TreeGrafter"/>
</dbReference>